<feature type="domain" description="TonB-dependent receptor-like beta-barrel" evidence="12">
    <location>
        <begin position="433"/>
        <end position="1015"/>
    </location>
</feature>
<dbReference type="Pfam" id="PF13715">
    <property type="entry name" value="CarbopepD_reg_2"/>
    <property type="match status" value="1"/>
</dbReference>
<proteinExistence type="inferred from homology"/>
<dbReference type="Gene3D" id="2.40.170.20">
    <property type="entry name" value="TonB-dependent receptor, beta-barrel domain"/>
    <property type="match status" value="1"/>
</dbReference>
<accession>A0ABQ3I8S8</accession>
<keyword evidence="3 10" id="KW-1134">Transmembrane beta strand</keyword>
<evidence type="ECO:0000256" key="8">
    <source>
        <dbReference type="ARBA" id="ARBA00023170"/>
    </source>
</evidence>
<evidence type="ECO:0000313" key="14">
    <source>
        <dbReference type="EMBL" id="GHE74291.1"/>
    </source>
</evidence>
<keyword evidence="5" id="KW-0732">Signal</keyword>
<dbReference type="PROSITE" id="PS52016">
    <property type="entry name" value="TONB_DEPENDENT_REC_3"/>
    <property type="match status" value="1"/>
</dbReference>
<evidence type="ECO:0000256" key="2">
    <source>
        <dbReference type="ARBA" id="ARBA00022448"/>
    </source>
</evidence>
<comment type="caution">
    <text evidence="14">The sequence shown here is derived from an EMBL/GenBank/DDBJ whole genome shotgun (WGS) entry which is preliminary data.</text>
</comment>
<evidence type="ECO:0000313" key="15">
    <source>
        <dbReference type="Proteomes" id="UP000658258"/>
    </source>
</evidence>
<keyword evidence="2 10" id="KW-0813">Transport</keyword>
<dbReference type="InterPro" id="IPR039426">
    <property type="entry name" value="TonB-dep_rcpt-like"/>
</dbReference>
<evidence type="ECO:0000256" key="1">
    <source>
        <dbReference type="ARBA" id="ARBA00004571"/>
    </source>
</evidence>
<name>A0ABQ3I8S8_9BACT</name>
<dbReference type="Pfam" id="PF00593">
    <property type="entry name" value="TonB_dep_Rec_b-barrel"/>
    <property type="match status" value="1"/>
</dbReference>
<dbReference type="InterPro" id="IPR036942">
    <property type="entry name" value="Beta-barrel_TonB_sf"/>
</dbReference>
<dbReference type="InterPro" id="IPR008969">
    <property type="entry name" value="CarboxyPept-like_regulatory"/>
</dbReference>
<evidence type="ECO:0000256" key="3">
    <source>
        <dbReference type="ARBA" id="ARBA00022452"/>
    </source>
</evidence>
<feature type="domain" description="TonB-dependent receptor plug" evidence="13">
    <location>
        <begin position="99"/>
        <end position="206"/>
    </location>
</feature>
<dbReference type="Gene3D" id="2.60.40.1120">
    <property type="entry name" value="Carboxypeptidase-like, regulatory domain"/>
    <property type="match status" value="1"/>
</dbReference>
<evidence type="ECO:0000256" key="10">
    <source>
        <dbReference type="PROSITE-ProRule" id="PRU01360"/>
    </source>
</evidence>
<dbReference type="InterPro" id="IPR000531">
    <property type="entry name" value="Beta-barrel_TonB"/>
</dbReference>
<dbReference type="EMBL" id="BNAG01000005">
    <property type="protein sequence ID" value="GHE74291.1"/>
    <property type="molecule type" value="Genomic_DNA"/>
</dbReference>
<dbReference type="InterPro" id="IPR023997">
    <property type="entry name" value="TonB-dep_OMP_SusC/RagA_CS"/>
</dbReference>
<comment type="similarity">
    <text evidence="10 11">Belongs to the TonB-dependent receptor family.</text>
</comment>
<dbReference type="Proteomes" id="UP000658258">
    <property type="component" value="Unassembled WGS sequence"/>
</dbReference>
<evidence type="ECO:0000256" key="11">
    <source>
        <dbReference type="RuleBase" id="RU003357"/>
    </source>
</evidence>
<dbReference type="SUPFAM" id="SSF49464">
    <property type="entry name" value="Carboxypeptidase regulatory domain-like"/>
    <property type="match status" value="1"/>
</dbReference>
<dbReference type="Gene3D" id="2.170.130.10">
    <property type="entry name" value="TonB-dependent receptor, plug domain"/>
    <property type="match status" value="1"/>
</dbReference>
<protein>
    <submittedName>
        <fullName evidence="14">SusC/RagA family TonB-linked outer membrane protein</fullName>
    </submittedName>
</protein>
<evidence type="ECO:0000256" key="6">
    <source>
        <dbReference type="ARBA" id="ARBA00023077"/>
    </source>
</evidence>
<comment type="subcellular location">
    <subcellularLocation>
        <location evidence="1 10">Cell outer membrane</location>
        <topology evidence="1 10">Multi-pass membrane protein</topology>
    </subcellularLocation>
</comment>
<keyword evidence="9 10" id="KW-0998">Cell outer membrane</keyword>
<evidence type="ECO:0000256" key="4">
    <source>
        <dbReference type="ARBA" id="ARBA00022692"/>
    </source>
</evidence>
<keyword evidence="6 11" id="KW-0798">TonB box</keyword>
<evidence type="ECO:0000256" key="7">
    <source>
        <dbReference type="ARBA" id="ARBA00023136"/>
    </source>
</evidence>
<dbReference type="NCBIfam" id="TIGR04056">
    <property type="entry name" value="OMP_RagA_SusC"/>
    <property type="match status" value="1"/>
</dbReference>
<evidence type="ECO:0000259" key="13">
    <source>
        <dbReference type="Pfam" id="PF07715"/>
    </source>
</evidence>
<evidence type="ECO:0000256" key="9">
    <source>
        <dbReference type="ARBA" id="ARBA00023237"/>
    </source>
</evidence>
<keyword evidence="4 10" id="KW-0812">Transmembrane</keyword>
<dbReference type="SUPFAM" id="SSF56935">
    <property type="entry name" value="Porins"/>
    <property type="match status" value="1"/>
</dbReference>
<dbReference type="Pfam" id="PF07715">
    <property type="entry name" value="Plug"/>
    <property type="match status" value="1"/>
</dbReference>
<sequence>MAYGQSRTVTGTVTGADDGLALPQVTIMIKGTTNGTTTDFEGNYRLEVPSAETVLVYRFLGYITKEVTVGNQTTINVSLEPDAVSLGEVVVTGYGESTKKSFTGTAKTVKQEDIESKNFSNVSQALAGEVAGVTVINTSGQPGTASTIRIRGFGSVNGNRDPLYVVDGVPFSGSINSINPADIASTTVLKDATATAIYGARGANGVILITTKSGSASNNSIEIDLKSGVNMSLLPRQQTIKSPEEYIALTWESLYNRGVATGEPDPEAYANARLFSGGGIAPFYNMWNVANGGELIDPNTRTVRPGVTRRYNPENWEDYGFQNSSRNEANIRLSGGSEDTKYFTSFGYLNDVGYIVNSDYERYSTRLNLTHNVKEWLSGSVNIGYALSENQTNGQSSNSGSIFWFVDNLPPIYPLFLRDSEGNIVQDPIFGGNQYDYGDSGRGFGALTNSIADAHFDRNGSKRHELNANFTFDAQITPELSFQSKFGAQYYNNRATSLRNPFYGSGASQGGSLFRTDTELFVQNFLNLARYEKSFGNHSIEVLAAHETNSFDQTFASQSKEKAVLPYLAEFNNYIIVSSPPTSFKNSSRLESYFGQANYNYKEKYFFSASLRRDGSSRFVNNKWDTFGSVGASWIMSEENFFQDALPFVDFFKLKASYGVSGDQAGVGLYPGYNTFNVDNLNGAISISERNIGFPNLTWETANLYQVGAEFTIGRVLDGSIDYYIKNTTNLIFNRNVGPSVGYATETVNDGRLRNSGLEFDLTTHIFNKSDFKLDFTVNGSFLGNELTKMPIDPATGKEKVLDINGAYGRTAGRSLFDFYMREWAGVDPQDGRAMWNLYYDDANNDGIYDSGEEIASLYEYLVENPDANVQKTTTKSYSDATQKFLDKSPIPVVSGAFRLAASYKGIDLSAQFIYSLGGHAYDGAYANLMGNPQAGNQNWHVDIRDRWQQAGDVTNVPRLSDNFDTNVNSQSSRFITSTNFLSLNNIRVGYNLPQAWLNGTGLKAVSVSGSADNLFLLSAREGFNPSTSETGASSIYRYDPLTTFTLGLRVRF</sequence>
<dbReference type="InterPro" id="IPR012910">
    <property type="entry name" value="Plug_dom"/>
</dbReference>
<dbReference type="NCBIfam" id="TIGR04057">
    <property type="entry name" value="SusC_RagA_signa"/>
    <property type="match status" value="1"/>
</dbReference>
<dbReference type="InterPro" id="IPR037066">
    <property type="entry name" value="Plug_dom_sf"/>
</dbReference>
<dbReference type="PANTHER" id="PTHR30069">
    <property type="entry name" value="TONB-DEPENDENT OUTER MEMBRANE RECEPTOR"/>
    <property type="match status" value="1"/>
</dbReference>
<evidence type="ECO:0000259" key="12">
    <source>
        <dbReference type="Pfam" id="PF00593"/>
    </source>
</evidence>
<evidence type="ECO:0000256" key="5">
    <source>
        <dbReference type="ARBA" id="ARBA00022729"/>
    </source>
</evidence>
<dbReference type="InterPro" id="IPR023996">
    <property type="entry name" value="TonB-dep_OMP_SusC/RagA"/>
</dbReference>
<reference evidence="15" key="1">
    <citation type="journal article" date="2019" name="Int. J. Syst. Evol. Microbiol.">
        <title>The Global Catalogue of Microorganisms (GCM) 10K type strain sequencing project: providing services to taxonomists for standard genome sequencing and annotation.</title>
        <authorList>
            <consortium name="The Broad Institute Genomics Platform"/>
            <consortium name="The Broad Institute Genome Sequencing Center for Infectious Disease"/>
            <person name="Wu L."/>
            <person name="Ma J."/>
        </authorList>
    </citation>
    <scope>NUCLEOTIDE SEQUENCE [LARGE SCALE GENOMIC DNA]</scope>
    <source>
        <strain evidence="15">CGMCC 1.15111</strain>
    </source>
</reference>
<gene>
    <name evidence="14" type="ORF">GCM10011340_33480</name>
</gene>
<keyword evidence="7 10" id="KW-0472">Membrane</keyword>
<keyword evidence="8" id="KW-0675">Receptor</keyword>
<organism evidence="14 15">
    <name type="scientific">Roseivirga thermotolerans</name>
    <dbReference type="NCBI Taxonomy" id="1758176"/>
    <lineage>
        <taxon>Bacteria</taxon>
        <taxon>Pseudomonadati</taxon>
        <taxon>Bacteroidota</taxon>
        <taxon>Cytophagia</taxon>
        <taxon>Cytophagales</taxon>
        <taxon>Roseivirgaceae</taxon>
        <taxon>Roseivirga</taxon>
    </lineage>
</organism>
<dbReference type="PANTHER" id="PTHR30069:SF29">
    <property type="entry name" value="HEMOGLOBIN AND HEMOGLOBIN-HAPTOGLOBIN-BINDING PROTEIN 1-RELATED"/>
    <property type="match status" value="1"/>
</dbReference>
<keyword evidence="15" id="KW-1185">Reference proteome</keyword>